<accession>A0ABP8IM21</accession>
<sequence>MVLGTAPDTVPPDEPEEISVPYTGLPGSNTPLALESWNPKVLPAA</sequence>
<organism evidence="2 3">
    <name type="scientific">Hymenobacter saemangeumensis</name>
    <dbReference type="NCBI Taxonomy" id="1084522"/>
    <lineage>
        <taxon>Bacteria</taxon>
        <taxon>Pseudomonadati</taxon>
        <taxon>Bacteroidota</taxon>
        <taxon>Cytophagia</taxon>
        <taxon>Cytophagales</taxon>
        <taxon>Hymenobacteraceae</taxon>
        <taxon>Hymenobacter</taxon>
    </lineage>
</organism>
<keyword evidence="3" id="KW-1185">Reference proteome</keyword>
<protein>
    <submittedName>
        <fullName evidence="2">Uncharacterized protein</fullName>
    </submittedName>
</protein>
<comment type="caution">
    <text evidence="2">The sequence shown here is derived from an EMBL/GenBank/DDBJ whole genome shotgun (WGS) entry which is preliminary data.</text>
</comment>
<evidence type="ECO:0000313" key="3">
    <source>
        <dbReference type="Proteomes" id="UP001501153"/>
    </source>
</evidence>
<evidence type="ECO:0000313" key="2">
    <source>
        <dbReference type="EMBL" id="GAA4362031.1"/>
    </source>
</evidence>
<feature type="region of interest" description="Disordered" evidence="1">
    <location>
        <begin position="1"/>
        <end position="45"/>
    </location>
</feature>
<proteinExistence type="predicted"/>
<evidence type="ECO:0000256" key="1">
    <source>
        <dbReference type="SAM" id="MobiDB-lite"/>
    </source>
</evidence>
<gene>
    <name evidence="2" type="ORF">GCM10023185_29590</name>
</gene>
<dbReference type="EMBL" id="BAABGZ010000063">
    <property type="protein sequence ID" value="GAA4362031.1"/>
    <property type="molecule type" value="Genomic_DNA"/>
</dbReference>
<dbReference type="Proteomes" id="UP001501153">
    <property type="component" value="Unassembled WGS sequence"/>
</dbReference>
<name>A0ABP8IM21_9BACT</name>
<reference evidence="3" key="1">
    <citation type="journal article" date="2019" name="Int. J. Syst. Evol. Microbiol.">
        <title>The Global Catalogue of Microorganisms (GCM) 10K type strain sequencing project: providing services to taxonomists for standard genome sequencing and annotation.</title>
        <authorList>
            <consortium name="The Broad Institute Genomics Platform"/>
            <consortium name="The Broad Institute Genome Sequencing Center for Infectious Disease"/>
            <person name="Wu L."/>
            <person name="Ma J."/>
        </authorList>
    </citation>
    <scope>NUCLEOTIDE SEQUENCE [LARGE SCALE GENOMIC DNA]</scope>
    <source>
        <strain evidence="3">JCM 17923</strain>
    </source>
</reference>